<evidence type="ECO:0000256" key="5">
    <source>
        <dbReference type="ARBA" id="ARBA00022898"/>
    </source>
</evidence>
<keyword evidence="4 6" id="KW-0808">Transferase</keyword>
<dbReference type="InterPro" id="IPR015424">
    <property type="entry name" value="PyrdxlP-dep_Trfase"/>
</dbReference>
<proteinExistence type="inferred from homology"/>
<protein>
    <submittedName>
        <fullName evidence="6">Diaminobutyrate--2-oxoglutarate transaminase</fullName>
        <ecNumber evidence="6">2.6.1.76</ecNumber>
    </submittedName>
</protein>
<comment type="cofactor">
    <cofactor evidence="1">
        <name>pyridoxal 5'-phosphate</name>
        <dbReference type="ChEBI" id="CHEBI:597326"/>
    </cofactor>
</comment>
<name>A0A6L9JHB2_PHOLM</name>
<dbReference type="AlphaFoldDB" id="A0A6L9JHB2"/>
<sequence length="1139" mass="127734">MSEQNQTVTLPDKKDIGLLTEEGLWDNWLDIDAVKKLVNHPLLIAMSEERITLSGMRYFLIQHHYYSRNFTRFLCALISHIDNFNDIHHLMENLREEMGVNGEGKVTHAELFQRSLMETGAQVSSIPALEETSHLASCVLNYCRSGEIADGLAALCLGAEAIVPMIYKPVLHALTHLGVAERGLEFFKLHIEEDEDHAITMMHILHNIIENNEQLSKRVKAVGKNTILLRCRMFDAVYENIKNEILFTEDACRTFEKYESNVRSYCRNYPAIFTTASNALVTDKQGKSWIDFLSGAGSLNYGHNNPRLKSHLIEYIEKDGITHSLDLYTNAKRAFIESFNQQILKPRGLQYRFQFTGPTGTNAVEAAMKIARKVTGCSDIVAFTNAFHGMSLGALAATAREKKRNAAGVSLNNIVRLPFENFLSQNDTSLDVLEKMLVSPGSGIDLPAAIILETIQAEGGVNVASVEWLRGVAEIAAANNILLIVDDIQAGCGRTGTFFSFEDAGIKPDIICLAKSISGYGLPMSLVLMKPELDIWQPGEHNGTFRGNNLAFIGATYALDYWHDPHFLRSLKDKSEIVHKYLLGLHQRYPQLIRTIRGKGMLWGLELFSSQAAENVRNQATELGLIIETCGPLGQVIKLLPPLTIEINVLEHGLLLLEKSLKQVSVQLGMENKINTSSLTPHDTLFYQDEILIEKKLLSLDENEKSSLLEAQKSLSQKLIDGGLNFEGKNYPVSIRPLLLSDNLIRQLASIGERFTEVFEKFAHAWVENVSIREYFPTYKKSEHYLFNLPNHTPLTRIFRLDGLFSEDGTYQILETNTDCPGGVIQNGIAGALWSEVSNPLLNGIEASADFQPFVQNPDLFLETLLETHRERTGEPARRAAIVTYKGRFKNEVTWMVNGFNRLGVPTEEIDASLLRRHNNKVIDPQGRVIDVVYNKLDLRDLIDEPEVEEYLTATSHGEVTFINPLICQWPLADKAIMAVLSDPQMLFFLPEEEKAFCLKHIPWTRILRACQTTSPQGRQIDLVDWAIQERGTLVLKPSNATRGEGLLVGPFTTAQEWETALHLAAQSDETWVIQRYIRGRVISVVHPDIGVTDSMWSGVDTYVYGGRFAGFQARASFDPVMNVGCRGILLPVVKIKEA</sequence>
<dbReference type="EMBL" id="WSFA01000011">
    <property type="protein sequence ID" value="NDL38469.1"/>
    <property type="molecule type" value="Genomic_DNA"/>
</dbReference>
<dbReference type="SUPFAM" id="SSF53383">
    <property type="entry name" value="PLP-dependent transferases"/>
    <property type="match status" value="1"/>
</dbReference>
<dbReference type="PROSITE" id="PS00600">
    <property type="entry name" value="AA_TRANSFER_CLASS_3"/>
    <property type="match status" value="1"/>
</dbReference>
<evidence type="ECO:0000256" key="4">
    <source>
        <dbReference type="ARBA" id="ARBA00022679"/>
    </source>
</evidence>
<dbReference type="GO" id="GO:0047307">
    <property type="term" value="F:diaminobutyrate-pyruvate transaminase activity"/>
    <property type="evidence" value="ECO:0007669"/>
    <property type="project" value="InterPro"/>
</dbReference>
<dbReference type="SUPFAM" id="SSF48613">
    <property type="entry name" value="Heme oxygenase-like"/>
    <property type="match status" value="1"/>
</dbReference>
<dbReference type="InterPro" id="IPR005814">
    <property type="entry name" value="Aminotrans_3"/>
</dbReference>
<dbReference type="InterPro" id="IPR049704">
    <property type="entry name" value="Aminotrans_3_PPA_site"/>
</dbReference>
<dbReference type="InterPro" id="IPR015422">
    <property type="entry name" value="PyrdxlP-dep_Trfase_small"/>
</dbReference>
<dbReference type="PANTHER" id="PTHR43552">
    <property type="entry name" value="DIAMINOBUTYRATE--2-OXOGLUTARATE AMINOTRANSFERASE"/>
    <property type="match status" value="1"/>
</dbReference>
<comment type="similarity">
    <text evidence="2">Belongs to the class-III pyridoxal-phosphate-dependent aminotransferase family.</text>
</comment>
<dbReference type="EC" id="2.6.1.76" evidence="6"/>
<comment type="caution">
    <text evidence="6">The sequence shown here is derived from an EMBL/GenBank/DDBJ whole genome shotgun (WGS) entry which is preliminary data.</text>
</comment>
<evidence type="ECO:0000256" key="2">
    <source>
        <dbReference type="ARBA" id="ARBA00008954"/>
    </source>
</evidence>
<dbReference type="Gene3D" id="3.90.1150.10">
    <property type="entry name" value="Aspartate Aminotransferase, domain 1"/>
    <property type="match status" value="1"/>
</dbReference>
<dbReference type="GO" id="GO:0030170">
    <property type="term" value="F:pyridoxal phosphate binding"/>
    <property type="evidence" value="ECO:0007669"/>
    <property type="project" value="InterPro"/>
</dbReference>
<dbReference type="SUPFAM" id="SSF56059">
    <property type="entry name" value="Glutathione synthetase ATP-binding domain-like"/>
    <property type="match status" value="1"/>
</dbReference>
<dbReference type="RefSeq" id="WP_011146443.1">
    <property type="nucleotide sequence ID" value="NZ_CAWPHK010000013.1"/>
</dbReference>
<dbReference type="Pfam" id="PF00202">
    <property type="entry name" value="Aminotran_3"/>
    <property type="match status" value="1"/>
</dbReference>
<evidence type="ECO:0000256" key="3">
    <source>
        <dbReference type="ARBA" id="ARBA00022576"/>
    </source>
</evidence>
<dbReference type="InterPro" id="IPR016084">
    <property type="entry name" value="Haem_Oase-like_multi-hlx"/>
</dbReference>
<organism evidence="6 7">
    <name type="scientific">Photorhabdus laumondii subsp. laumondii</name>
    <name type="common">Photorhabdus luminescens subsp. laumondii</name>
    <dbReference type="NCBI Taxonomy" id="141679"/>
    <lineage>
        <taxon>Bacteria</taxon>
        <taxon>Pseudomonadati</taxon>
        <taxon>Pseudomonadota</taxon>
        <taxon>Gammaproteobacteria</taxon>
        <taxon>Enterobacterales</taxon>
        <taxon>Morganellaceae</taxon>
        <taxon>Photorhabdus</taxon>
    </lineage>
</organism>
<dbReference type="Proteomes" id="UP000479300">
    <property type="component" value="Unassembled WGS sequence"/>
</dbReference>
<dbReference type="InterPro" id="IPR004637">
    <property type="entry name" value="Dat"/>
</dbReference>
<dbReference type="InterPro" id="IPR012773">
    <property type="entry name" value="Ectoine_EctB"/>
</dbReference>
<dbReference type="Gene3D" id="3.40.640.10">
    <property type="entry name" value="Type I PLP-dependent aspartate aminotransferase-like (Major domain)"/>
    <property type="match status" value="1"/>
</dbReference>
<dbReference type="Pfam" id="PF14518">
    <property type="entry name" value="Haem_oxygenas_2"/>
    <property type="match status" value="1"/>
</dbReference>
<accession>A0A6L9JHB2</accession>
<dbReference type="InterPro" id="IPR015421">
    <property type="entry name" value="PyrdxlP-dep_Trfase_major"/>
</dbReference>
<dbReference type="Gene3D" id="1.20.910.10">
    <property type="entry name" value="Heme oxygenase-like"/>
    <property type="match status" value="1"/>
</dbReference>
<dbReference type="GO" id="GO:0019491">
    <property type="term" value="P:ectoine biosynthetic process"/>
    <property type="evidence" value="ECO:0007669"/>
    <property type="project" value="InterPro"/>
</dbReference>
<reference evidence="6 7" key="1">
    <citation type="submission" date="2019-12" db="EMBL/GenBank/DDBJ databases">
        <title>Engineering Photorhabdus to improve their lethality against agricultural pests.</title>
        <authorList>
            <person name="Machado R.A.R."/>
        </authorList>
    </citation>
    <scope>NUCLEOTIDE SEQUENCE [LARGE SCALE GENOMIC DNA]</scope>
    <source>
        <strain evidence="6 7">EN01</strain>
    </source>
</reference>
<evidence type="ECO:0000313" key="6">
    <source>
        <dbReference type="EMBL" id="NDL38469.1"/>
    </source>
</evidence>
<keyword evidence="5" id="KW-0663">Pyridoxal phosphate</keyword>
<dbReference type="NCBIfam" id="TIGR02407">
    <property type="entry name" value="ectoine_ectB"/>
    <property type="match status" value="1"/>
</dbReference>
<dbReference type="NCBIfam" id="TIGR00709">
    <property type="entry name" value="dat"/>
    <property type="match status" value="1"/>
</dbReference>
<dbReference type="SMART" id="SM01236">
    <property type="entry name" value="Haem_oxygenase_2"/>
    <property type="match status" value="1"/>
</dbReference>
<dbReference type="NCBIfam" id="NF006733">
    <property type="entry name" value="PRK09264.1"/>
    <property type="match status" value="1"/>
</dbReference>
<dbReference type="PANTHER" id="PTHR43552:SF2">
    <property type="entry name" value="DIAMINOBUTYRATE--2-OXOGLUTARATE TRANSAMINASE"/>
    <property type="match status" value="1"/>
</dbReference>
<evidence type="ECO:0000313" key="7">
    <source>
        <dbReference type="Proteomes" id="UP000479300"/>
    </source>
</evidence>
<gene>
    <name evidence="6" type="primary">ectB</name>
    <name evidence="6" type="ORF">GPY51_06650</name>
</gene>
<dbReference type="GO" id="GO:0045303">
    <property type="term" value="F:diaminobutyrate-2-oxoglutarate transaminase activity"/>
    <property type="evidence" value="ECO:0007669"/>
    <property type="project" value="UniProtKB-EC"/>
</dbReference>
<dbReference type="CDD" id="cd00610">
    <property type="entry name" value="OAT_like"/>
    <property type="match status" value="1"/>
</dbReference>
<evidence type="ECO:0000256" key="1">
    <source>
        <dbReference type="ARBA" id="ARBA00001933"/>
    </source>
</evidence>
<keyword evidence="3 6" id="KW-0032">Aminotransferase</keyword>